<dbReference type="SUPFAM" id="SSF52047">
    <property type="entry name" value="RNI-like"/>
    <property type="match status" value="1"/>
</dbReference>
<dbReference type="OrthoDB" id="3365698at2759"/>
<proteinExistence type="predicted"/>
<evidence type="ECO:0000313" key="2">
    <source>
        <dbReference type="Proteomes" id="UP000467700"/>
    </source>
</evidence>
<evidence type="ECO:0008006" key="3">
    <source>
        <dbReference type="Google" id="ProtNLM"/>
    </source>
</evidence>
<gene>
    <name evidence="1" type="ORF">AAE3_LOCUS13189</name>
</gene>
<dbReference type="Gene3D" id="3.80.10.10">
    <property type="entry name" value="Ribonuclease Inhibitor"/>
    <property type="match status" value="1"/>
</dbReference>
<evidence type="ECO:0000313" key="1">
    <source>
        <dbReference type="EMBL" id="CAA7271155.1"/>
    </source>
</evidence>
<name>A0A8S0W150_CYCAE</name>
<dbReference type="Proteomes" id="UP000467700">
    <property type="component" value="Unassembled WGS sequence"/>
</dbReference>
<dbReference type="InterPro" id="IPR032675">
    <property type="entry name" value="LRR_dom_sf"/>
</dbReference>
<comment type="caution">
    <text evidence="1">The sequence shown here is derived from an EMBL/GenBank/DDBJ whole genome shotgun (WGS) entry which is preliminary data.</text>
</comment>
<dbReference type="AlphaFoldDB" id="A0A8S0W150"/>
<dbReference type="EMBL" id="CACVBS010000101">
    <property type="protein sequence ID" value="CAA7271155.1"/>
    <property type="molecule type" value="Genomic_DNA"/>
</dbReference>
<organism evidence="1 2">
    <name type="scientific">Cyclocybe aegerita</name>
    <name type="common">Black poplar mushroom</name>
    <name type="synonym">Agrocybe aegerita</name>
    <dbReference type="NCBI Taxonomy" id="1973307"/>
    <lineage>
        <taxon>Eukaryota</taxon>
        <taxon>Fungi</taxon>
        <taxon>Dikarya</taxon>
        <taxon>Basidiomycota</taxon>
        <taxon>Agaricomycotina</taxon>
        <taxon>Agaricomycetes</taxon>
        <taxon>Agaricomycetidae</taxon>
        <taxon>Agaricales</taxon>
        <taxon>Agaricineae</taxon>
        <taxon>Bolbitiaceae</taxon>
        <taxon>Cyclocybe</taxon>
    </lineage>
</organism>
<reference evidence="1 2" key="1">
    <citation type="submission" date="2020-01" db="EMBL/GenBank/DDBJ databases">
        <authorList>
            <person name="Gupta K D."/>
        </authorList>
    </citation>
    <scope>NUCLEOTIDE SEQUENCE [LARGE SCALE GENOMIC DNA]</scope>
</reference>
<sequence length="713" mass="80516">MDGASKSLFGRIRGRIPAVKLSDAPTVPSPPLPHLLTENKVPTEEERKIIREAIADTEARITRLVELEVAHGPPVDFDKFNLTRSRIIRRRQACEAFVKTHKSLLVPIRNLPTELLQEIFLHYAYSPTEYHRWVTLPFVLGQICSSWRKVAVNLPALWDKLPCFKIKRVITRRISYLAFVRELLRRSGDSATLQVYVYAPFKEFKTHPLIDVLVTHSERLKTLTIESTATTMTAFKGAKGRLTNLQRLDLYFWSHSLIQHTEDMDVFETAPKLENVSLYGKVPEAIALPWSQLTVFREKYDGASAAKVLQQASGLQTLEIVKNNHHAAPVPVPTTLSALKNVRIRIDDVSPEADVFLSTLVAPALDNLKIVYPESLVQHLTASFTSAAAQALDTGTIGMTNHLRSLAFRTTSISPEELRTMLRLVPWLKELDMEVSDGDDAFLHVFILPDTAVESVPIEPVAPLLETLSITAKTITGLEGTFNDIARTRCENATEPAGDADAIILSGSSFRPLRTLRLNLAGRENRYNSQAALNKWKAPASKVQFREVALLNAWRRQLLDELPEVFVEPFVKPKAPPNAEKDKSKEKEKIAKGKKLMRIFSDIELYQLQDSIPIRSSKLHLALSYIALRATPIRFPKYPRTTVEVAQRILDNQFKPILTGCLDEYKWVTKGTTSLVYVPSHADVRKSDNAIQDLVYELKDEMEVADVWWPQYL</sequence>
<protein>
    <recommendedName>
        <fullName evidence="3">F-box domain-containing protein</fullName>
    </recommendedName>
</protein>
<accession>A0A8S0W150</accession>
<keyword evidence="2" id="KW-1185">Reference proteome</keyword>